<dbReference type="Pfam" id="PF13450">
    <property type="entry name" value="NAD_binding_8"/>
    <property type="match status" value="1"/>
</dbReference>
<dbReference type="Gene3D" id="3.90.660.10">
    <property type="match status" value="1"/>
</dbReference>
<evidence type="ECO:0000313" key="2">
    <source>
        <dbReference type="Proteomes" id="UP000504609"/>
    </source>
</evidence>
<dbReference type="RefSeq" id="XP_022946117.1">
    <property type="nucleotide sequence ID" value="XM_023090349.1"/>
</dbReference>
<organism evidence="2 3">
    <name type="scientific">Cucurbita moschata</name>
    <name type="common">Winter crookneck squash</name>
    <name type="synonym">Cucurbita pepo var. moschata</name>
    <dbReference type="NCBI Taxonomy" id="3662"/>
    <lineage>
        <taxon>Eukaryota</taxon>
        <taxon>Viridiplantae</taxon>
        <taxon>Streptophyta</taxon>
        <taxon>Embryophyta</taxon>
        <taxon>Tracheophyta</taxon>
        <taxon>Spermatophyta</taxon>
        <taxon>Magnoliopsida</taxon>
        <taxon>eudicotyledons</taxon>
        <taxon>Gunneridae</taxon>
        <taxon>Pentapetalae</taxon>
        <taxon>rosids</taxon>
        <taxon>fabids</taxon>
        <taxon>Cucurbitales</taxon>
        <taxon>Cucurbitaceae</taxon>
        <taxon>Cucurbiteae</taxon>
        <taxon>Cucurbita</taxon>
    </lineage>
</organism>
<evidence type="ECO:0000256" key="1">
    <source>
        <dbReference type="SAM" id="MobiDB-lite"/>
    </source>
</evidence>
<dbReference type="KEGG" id="cmos:111450296"/>
<name>A0A6J1G2S6_CUCMO</name>
<dbReference type="GeneID" id="111450296"/>
<dbReference type="RefSeq" id="XP_022946118.1">
    <property type="nucleotide sequence ID" value="XM_023090350.1"/>
</dbReference>
<evidence type="ECO:0000313" key="4">
    <source>
        <dbReference type="RefSeq" id="XP_022946117.1"/>
    </source>
</evidence>
<dbReference type="Proteomes" id="UP000504609">
    <property type="component" value="Unplaced"/>
</dbReference>
<dbReference type="Gene3D" id="3.50.50.60">
    <property type="entry name" value="FAD/NAD(P)-binding domain"/>
    <property type="match status" value="1"/>
</dbReference>
<feature type="region of interest" description="Disordered" evidence="1">
    <location>
        <begin position="44"/>
        <end position="67"/>
    </location>
</feature>
<dbReference type="PANTHER" id="PTHR16128:SF8">
    <property type="entry name" value="EXPRESSED PROTEIN"/>
    <property type="match status" value="1"/>
</dbReference>
<dbReference type="InterPro" id="IPR036188">
    <property type="entry name" value="FAD/NAD-bd_sf"/>
</dbReference>
<dbReference type="AlphaFoldDB" id="A0A6J1G2S6"/>
<dbReference type="SUPFAM" id="SSF51905">
    <property type="entry name" value="FAD/NAD(P)-binding domain"/>
    <property type="match status" value="1"/>
</dbReference>
<accession>A0A6J1G2S6</accession>
<gene>
    <name evidence="3 4 5" type="primary">LOC111450296</name>
</gene>
<evidence type="ECO:0000313" key="3">
    <source>
        <dbReference type="RefSeq" id="XP_022946116.1"/>
    </source>
</evidence>
<proteinExistence type="predicted"/>
<protein>
    <submittedName>
        <fullName evidence="3 4">Uncharacterized protein LOC111450296</fullName>
    </submittedName>
</protein>
<sequence>MSPFTHSISSSLILQPFKIPKPSIFSAKPCRNFTLIVTCDSQSKSRKPAMDGRKPTSKFRRKSSYGTSRRSILKKTFSQEQVTFTSALSDDPLIAIIGGGMAGIMCALSLEKRGVRSTVFDTGVHGLGGRMGTRSLGPEPLIFDHAAQFFTVTDSQFAQLVDGWLSAGLVKEWKGAVGELELGGRFVPLSSCPRYIGTNGMRPLADSLLSQTSMINVMRPCWISKLEPFNGMWHLSENGKPCGHFDAVVIAHNGKCANRLLATSGLPLIARQMKRLELSSIWALLAAFEDPLPFTDAAVTPFEGAFVKGVDSISWMANNNKKFMNFEKDGPHCWTFLSTAAYGKQNKVPQENIPSSTAEKVKKNMLEGVEAALGLSKGSLPKPVYTRVQLWGAALPTNSPSIPCIFDPQGRAGICGDWLLGSNIESAALSGIALGNHIADYFQSGSERSEEFAVGLHNEFQPIGGHDIGQFPGLGTEKQAESTLAFQLTT</sequence>
<dbReference type="PANTHER" id="PTHR16128">
    <property type="entry name" value="FAD/NAD(P)-BINDING OXIDOREDUCTASE FAMILY PROTEIN"/>
    <property type="match status" value="1"/>
</dbReference>
<keyword evidence="2" id="KW-1185">Reference proteome</keyword>
<reference evidence="3 4" key="1">
    <citation type="submission" date="2025-04" db="UniProtKB">
        <authorList>
            <consortium name="RefSeq"/>
        </authorList>
    </citation>
    <scope>IDENTIFICATION</scope>
    <source>
        <tissue evidence="3 4">Young leaves</tissue>
    </source>
</reference>
<evidence type="ECO:0000313" key="5">
    <source>
        <dbReference type="RefSeq" id="XP_022946118.1"/>
    </source>
</evidence>
<dbReference type="RefSeq" id="XP_022946116.1">
    <property type="nucleotide sequence ID" value="XM_023090348.1"/>
</dbReference>